<dbReference type="PROSITE" id="PS51192">
    <property type="entry name" value="HELICASE_ATP_BIND_1"/>
    <property type="match status" value="1"/>
</dbReference>
<dbReference type="InterPro" id="IPR044764">
    <property type="entry name" value="DDX52/Rok1_DEADc"/>
</dbReference>
<dbReference type="Pfam" id="PF00271">
    <property type="entry name" value="Helicase_C"/>
    <property type="match status" value="1"/>
</dbReference>
<reference evidence="15 16" key="1">
    <citation type="submission" date="2014-09" db="EMBL/GenBank/DDBJ databases">
        <authorList>
            <person name="Ellenberger Sabrina"/>
        </authorList>
    </citation>
    <scope>NUCLEOTIDE SEQUENCE [LARGE SCALE GENOMIC DNA]</scope>
    <source>
        <strain evidence="15 16">CBS 412.66</strain>
    </source>
</reference>
<evidence type="ECO:0000256" key="2">
    <source>
        <dbReference type="ARBA" id="ARBA00012552"/>
    </source>
</evidence>
<dbReference type="InterPro" id="IPR050079">
    <property type="entry name" value="DEAD_box_RNA_helicase"/>
</dbReference>
<dbReference type="GO" id="GO:0005829">
    <property type="term" value="C:cytosol"/>
    <property type="evidence" value="ECO:0007669"/>
    <property type="project" value="TreeGrafter"/>
</dbReference>
<dbReference type="PROSITE" id="PS00039">
    <property type="entry name" value="DEAD_ATP_HELICASE"/>
    <property type="match status" value="1"/>
</dbReference>
<evidence type="ECO:0000256" key="4">
    <source>
        <dbReference type="ARBA" id="ARBA00022801"/>
    </source>
</evidence>
<keyword evidence="5 11" id="KW-0347">Helicase</keyword>
<dbReference type="SUPFAM" id="SSF52540">
    <property type="entry name" value="P-loop containing nucleoside triphosphate hydrolases"/>
    <property type="match status" value="1"/>
</dbReference>
<proteinExistence type="inferred from homology"/>
<evidence type="ECO:0000259" key="13">
    <source>
        <dbReference type="PROSITE" id="PS51192"/>
    </source>
</evidence>
<keyword evidence="4 11" id="KW-0378">Hydrolase</keyword>
<comment type="catalytic activity">
    <reaction evidence="10">
        <text>ATP + H2O = ADP + phosphate + H(+)</text>
        <dbReference type="Rhea" id="RHEA:13065"/>
        <dbReference type="ChEBI" id="CHEBI:15377"/>
        <dbReference type="ChEBI" id="CHEBI:15378"/>
        <dbReference type="ChEBI" id="CHEBI:30616"/>
        <dbReference type="ChEBI" id="CHEBI:43474"/>
        <dbReference type="ChEBI" id="CHEBI:456216"/>
        <dbReference type="EC" id="3.6.4.13"/>
    </reaction>
</comment>
<keyword evidence="3 11" id="KW-0547">Nucleotide-binding</keyword>
<feature type="compositionally biased region" description="Basic and acidic residues" evidence="12">
    <location>
        <begin position="522"/>
        <end position="550"/>
    </location>
</feature>
<dbReference type="Gene3D" id="3.40.50.300">
    <property type="entry name" value="P-loop containing nucleotide triphosphate hydrolases"/>
    <property type="match status" value="2"/>
</dbReference>
<accession>A0A0B7NRU0</accession>
<dbReference type="GO" id="GO:0030490">
    <property type="term" value="P:maturation of SSU-rRNA"/>
    <property type="evidence" value="ECO:0007669"/>
    <property type="project" value="InterPro"/>
</dbReference>
<dbReference type="SMART" id="SM00487">
    <property type="entry name" value="DEXDc"/>
    <property type="match status" value="1"/>
</dbReference>
<comment type="subcellular location">
    <subcellularLocation>
        <location evidence="1">Nucleus</location>
        <location evidence="1">Nucleolus</location>
    </subcellularLocation>
</comment>
<dbReference type="FunFam" id="3.40.50.300:FF:000759">
    <property type="entry name" value="probable ATP-dependent RNA helicase DDX52"/>
    <property type="match status" value="1"/>
</dbReference>
<keyword evidence="8" id="KW-0539">Nucleus</keyword>
<dbReference type="GO" id="GO:0005524">
    <property type="term" value="F:ATP binding"/>
    <property type="evidence" value="ECO:0007669"/>
    <property type="project" value="UniProtKB-KW"/>
</dbReference>
<evidence type="ECO:0000256" key="5">
    <source>
        <dbReference type="ARBA" id="ARBA00022806"/>
    </source>
</evidence>
<evidence type="ECO:0000256" key="9">
    <source>
        <dbReference type="ARBA" id="ARBA00024355"/>
    </source>
</evidence>
<evidence type="ECO:0000256" key="7">
    <source>
        <dbReference type="ARBA" id="ARBA00022884"/>
    </source>
</evidence>
<evidence type="ECO:0000313" key="15">
    <source>
        <dbReference type="EMBL" id="CEP17983.1"/>
    </source>
</evidence>
<dbReference type="InterPro" id="IPR014001">
    <property type="entry name" value="Helicase_ATP-bd"/>
</dbReference>
<dbReference type="PROSITE" id="PS51194">
    <property type="entry name" value="HELICASE_CTER"/>
    <property type="match status" value="1"/>
</dbReference>
<dbReference type="STRING" id="35722.A0A0B7NRU0"/>
<name>A0A0B7NRU0_9FUNG</name>
<evidence type="ECO:0000313" key="16">
    <source>
        <dbReference type="Proteomes" id="UP000054107"/>
    </source>
</evidence>
<dbReference type="AlphaFoldDB" id="A0A0B7NRU0"/>
<feature type="region of interest" description="Disordered" evidence="12">
    <location>
        <begin position="516"/>
        <end position="570"/>
    </location>
</feature>
<evidence type="ECO:0000256" key="11">
    <source>
        <dbReference type="RuleBase" id="RU000492"/>
    </source>
</evidence>
<evidence type="ECO:0000256" key="1">
    <source>
        <dbReference type="ARBA" id="ARBA00004604"/>
    </source>
</evidence>
<dbReference type="PANTHER" id="PTHR47959:SF15">
    <property type="entry name" value="RNA HELICASE"/>
    <property type="match status" value="1"/>
</dbReference>
<sequence length="570" mass="64492">MDLFHLLGGGARFDKTRFKNDVHLFEGEKEANQTQSKKKNAAVVDPHVRSQLLDEIDFFKTSHTTVGSLNQSKDENKASLQETTRSKSSKKANRNLMSTVFDTVEEAKEFRKEHKIKVYGTDVPNPFRSFQDLASPAYNLDPVLYRNLTTIKYTTPTPVQMQSIPIMLHGRDVMACAPTGSGKTMAFLLPILQDLKKPEKKTSYRALIIAPTRELAQQIAREANHLSQGTKLRINVLTKATAADKSQNPESRQKFDILITTPLRLVYAIKEKEVDLTAVKHLVLDEADKLLDQGFLEQTDEIFAACSSATIQKSLFSATFSSHVEELANTVMKNPIRIVIGSKNAATDTIKQELLFTGTEAGKMIALRQLVQKGIKPPVLIFVQSIERAKELFHELIFDGINVEVIHSDRSKAQRDNIIDQFRVGKIWVLIATELMARGLDFKGVNLVINYDFPQTVASYIHRIGRTGRAGRQGEAVTYYTQDDLQYMRGVVNVMKNSGCEIPEWMLNIKKMTSNQKQKMRKGLDRGHVDTTSKYDKYKQNKKNEMIEASKKRKRIAAQKEKQAKKAKNE</sequence>
<feature type="compositionally biased region" description="Basic and acidic residues" evidence="12">
    <location>
        <begin position="558"/>
        <end position="570"/>
    </location>
</feature>
<keyword evidence="16" id="KW-1185">Reference proteome</keyword>
<dbReference type="GO" id="GO:0005730">
    <property type="term" value="C:nucleolus"/>
    <property type="evidence" value="ECO:0007669"/>
    <property type="project" value="UniProtKB-SubCell"/>
</dbReference>
<dbReference type="GO" id="GO:0003724">
    <property type="term" value="F:RNA helicase activity"/>
    <property type="evidence" value="ECO:0007669"/>
    <property type="project" value="UniProtKB-EC"/>
</dbReference>
<dbReference type="GO" id="GO:0016787">
    <property type="term" value="F:hydrolase activity"/>
    <property type="evidence" value="ECO:0007669"/>
    <property type="project" value="UniProtKB-KW"/>
</dbReference>
<organism evidence="15 16">
    <name type="scientific">Parasitella parasitica</name>
    <dbReference type="NCBI Taxonomy" id="35722"/>
    <lineage>
        <taxon>Eukaryota</taxon>
        <taxon>Fungi</taxon>
        <taxon>Fungi incertae sedis</taxon>
        <taxon>Mucoromycota</taxon>
        <taxon>Mucoromycotina</taxon>
        <taxon>Mucoromycetes</taxon>
        <taxon>Mucorales</taxon>
        <taxon>Mucorineae</taxon>
        <taxon>Mucoraceae</taxon>
        <taxon>Parasitella</taxon>
    </lineage>
</organism>
<keyword evidence="6 11" id="KW-0067">ATP-binding</keyword>
<dbReference type="GO" id="GO:0003723">
    <property type="term" value="F:RNA binding"/>
    <property type="evidence" value="ECO:0007669"/>
    <property type="project" value="UniProtKB-KW"/>
</dbReference>
<dbReference type="EC" id="3.6.4.13" evidence="2"/>
<dbReference type="Proteomes" id="UP000054107">
    <property type="component" value="Unassembled WGS sequence"/>
</dbReference>
<comment type="similarity">
    <text evidence="9">Belongs to the DEAD box helicase family. DDX52/ROK1 subfamily.</text>
</comment>
<feature type="domain" description="Helicase ATP-binding" evidence="13">
    <location>
        <begin position="164"/>
        <end position="338"/>
    </location>
</feature>
<gene>
    <name evidence="15" type="primary">PARPA_12283.1 scaffold 44939</name>
</gene>
<dbReference type="InterPro" id="IPR000629">
    <property type="entry name" value="RNA-helicase_DEAD-box_CS"/>
</dbReference>
<evidence type="ECO:0000259" key="14">
    <source>
        <dbReference type="PROSITE" id="PS51194"/>
    </source>
</evidence>
<feature type="domain" description="Helicase C-terminal" evidence="14">
    <location>
        <begin position="369"/>
        <end position="510"/>
    </location>
</feature>
<dbReference type="SMART" id="SM00490">
    <property type="entry name" value="HELICc"/>
    <property type="match status" value="1"/>
</dbReference>
<protein>
    <recommendedName>
        <fullName evidence="2">RNA helicase</fullName>
        <ecNumber evidence="2">3.6.4.13</ecNumber>
    </recommendedName>
</protein>
<dbReference type="InterPro" id="IPR011545">
    <property type="entry name" value="DEAD/DEAH_box_helicase_dom"/>
</dbReference>
<evidence type="ECO:0000256" key="8">
    <source>
        <dbReference type="ARBA" id="ARBA00023242"/>
    </source>
</evidence>
<dbReference type="EMBL" id="LN733737">
    <property type="protein sequence ID" value="CEP17983.1"/>
    <property type="molecule type" value="Genomic_DNA"/>
</dbReference>
<evidence type="ECO:0000256" key="12">
    <source>
        <dbReference type="SAM" id="MobiDB-lite"/>
    </source>
</evidence>
<evidence type="ECO:0000256" key="6">
    <source>
        <dbReference type="ARBA" id="ARBA00022840"/>
    </source>
</evidence>
<dbReference type="InterPro" id="IPR027417">
    <property type="entry name" value="P-loop_NTPase"/>
</dbReference>
<feature type="region of interest" description="Disordered" evidence="12">
    <location>
        <begin position="67"/>
        <end position="92"/>
    </location>
</feature>
<keyword evidence="7" id="KW-0694">RNA-binding</keyword>
<dbReference type="Pfam" id="PF00270">
    <property type="entry name" value="DEAD"/>
    <property type="match status" value="1"/>
</dbReference>
<evidence type="ECO:0000256" key="3">
    <source>
        <dbReference type="ARBA" id="ARBA00022741"/>
    </source>
</evidence>
<dbReference type="PANTHER" id="PTHR47959">
    <property type="entry name" value="ATP-DEPENDENT RNA HELICASE RHLE-RELATED"/>
    <property type="match status" value="1"/>
</dbReference>
<dbReference type="CDD" id="cd18787">
    <property type="entry name" value="SF2_C_DEAD"/>
    <property type="match status" value="1"/>
</dbReference>
<dbReference type="OrthoDB" id="360161at2759"/>
<evidence type="ECO:0000256" key="10">
    <source>
        <dbReference type="ARBA" id="ARBA00047984"/>
    </source>
</evidence>
<dbReference type="CDD" id="cd17957">
    <property type="entry name" value="DEADc_DDX52"/>
    <property type="match status" value="1"/>
</dbReference>
<dbReference type="InterPro" id="IPR001650">
    <property type="entry name" value="Helicase_C-like"/>
</dbReference>